<reference evidence="1" key="1">
    <citation type="submission" date="2020-06" db="EMBL/GenBank/DDBJ databases">
        <authorList>
            <person name="Li T."/>
            <person name="Hu X."/>
            <person name="Zhang T."/>
            <person name="Song X."/>
            <person name="Zhang H."/>
            <person name="Dai N."/>
            <person name="Sheng W."/>
            <person name="Hou X."/>
            <person name="Wei L."/>
        </authorList>
    </citation>
    <scope>NUCLEOTIDE SEQUENCE</scope>
    <source>
        <strain evidence="1">KEN1</strain>
        <tissue evidence="1">Leaf</tissue>
    </source>
</reference>
<gene>
    <name evidence="1" type="ORF">Slati_2455900</name>
</gene>
<dbReference type="SUPFAM" id="SSF56219">
    <property type="entry name" value="DNase I-like"/>
    <property type="match status" value="1"/>
</dbReference>
<dbReference type="AlphaFoldDB" id="A0AAW2WDF8"/>
<name>A0AAW2WDF8_9LAMI</name>
<sequence length="187" mass="20876">MIPIASWNVRGLNRRDHQVAVCDLIREFGVKFIGLLETHVAVNNVMQIQSVMLSGWNWFVNPTGPGNRIWLAWDATEVVVDILITHVQCIHCRVHSLRSCMDSLVTIVYGLNDVISRTELWTQLVSMMEDVGEDPWIVLSAFNAVLDHCEVCGHSGDINTAMGDFRALLIDTGLIPLPSQGGLFYMA</sequence>
<organism evidence="1">
    <name type="scientific">Sesamum latifolium</name>
    <dbReference type="NCBI Taxonomy" id="2727402"/>
    <lineage>
        <taxon>Eukaryota</taxon>
        <taxon>Viridiplantae</taxon>
        <taxon>Streptophyta</taxon>
        <taxon>Embryophyta</taxon>
        <taxon>Tracheophyta</taxon>
        <taxon>Spermatophyta</taxon>
        <taxon>Magnoliopsida</taxon>
        <taxon>eudicotyledons</taxon>
        <taxon>Gunneridae</taxon>
        <taxon>Pentapetalae</taxon>
        <taxon>asterids</taxon>
        <taxon>lamiids</taxon>
        <taxon>Lamiales</taxon>
        <taxon>Pedaliaceae</taxon>
        <taxon>Sesamum</taxon>
    </lineage>
</organism>
<dbReference type="PANTHER" id="PTHR35218">
    <property type="entry name" value="RNASE H DOMAIN-CONTAINING PROTEIN"/>
    <property type="match status" value="1"/>
</dbReference>
<reference evidence="1" key="2">
    <citation type="journal article" date="2024" name="Plant">
        <title>Genomic evolution and insights into agronomic trait innovations of Sesamum species.</title>
        <authorList>
            <person name="Miao H."/>
            <person name="Wang L."/>
            <person name="Qu L."/>
            <person name="Liu H."/>
            <person name="Sun Y."/>
            <person name="Le M."/>
            <person name="Wang Q."/>
            <person name="Wei S."/>
            <person name="Zheng Y."/>
            <person name="Lin W."/>
            <person name="Duan Y."/>
            <person name="Cao H."/>
            <person name="Xiong S."/>
            <person name="Wang X."/>
            <person name="Wei L."/>
            <person name="Li C."/>
            <person name="Ma Q."/>
            <person name="Ju M."/>
            <person name="Zhao R."/>
            <person name="Li G."/>
            <person name="Mu C."/>
            <person name="Tian Q."/>
            <person name="Mei H."/>
            <person name="Zhang T."/>
            <person name="Gao T."/>
            <person name="Zhang H."/>
        </authorList>
    </citation>
    <scope>NUCLEOTIDE SEQUENCE</scope>
    <source>
        <strain evidence="1">KEN1</strain>
    </source>
</reference>
<comment type="caution">
    <text evidence="1">The sequence shown here is derived from an EMBL/GenBank/DDBJ whole genome shotgun (WGS) entry which is preliminary data.</text>
</comment>
<proteinExistence type="predicted"/>
<dbReference type="EMBL" id="JACGWN010000008">
    <property type="protein sequence ID" value="KAL0439729.1"/>
    <property type="molecule type" value="Genomic_DNA"/>
</dbReference>
<dbReference type="PANTHER" id="PTHR35218:SF9">
    <property type="entry name" value="ENDONUCLEASE_EXONUCLEASE_PHOSPHATASE DOMAIN-CONTAINING PROTEIN"/>
    <property type="match status" value="1"/>
</dbReference>
<accession>A0AAW2WDF8</accession>
<evidence type="ECO:0008006" key="2">
    <source>
        <dbReference type="Google" id="ProtNLM"/>
    </source>
</evidence>
<dbReference type="Gene3D" id="3.60.10.10">
    <property type="entry name" value="Endonuclease/exonuclease/phosphatase"/>
    <property type="match status" value="1"/>
</dbReference>
<evidence type="ECO:0000313" key="1">
    <source>
        <dbReference type="EMBL" id="KAL0439729.1"/>
    </source>
</evidence>
<protein>
    <recommendedName>
        <fullName evidence="2">Endonuclease/exonuclease/phosphatase domain-containing protein</fullName>
    </recommendedName>
</protein>
<dbReference type="InterPro" id="IPR036691">
    <property type="entry name" value="Endo/exonu/phosph_ase_sf"/>
</dbReference>